<evidence type="ECO:0000256" key="1">
    <source>
        <dbReference type="ARBA" id="ARBA00004167"/>
    </source>
</evidence>
<comment type="subcellular location">
    <subcellularLocation>
        <location evidence="11">Golgi apparatus</location>
        <location evidence="11">Golgi stack membrane</location>
        <topology evidence="11">Single-pass type II membrane protein</topology>
    </subcellularLocation>
    <subcellularLocation>
        <location evidence="1">Membrane</location>
        <topology evidence="1">Single-pass membrane protein</topology>
    </subcellularLocation>
</comment>
<dbReference type="Gene3D" id="3.40.50.11660">
    <property type="entry name" value="Glycosyl transferase family 10, C-terminal domain"/>
    <property type="match status" value="1"/>
</dbReference>
<organism evidence="14 15">
    <name type="scientific">Holothuria leucospilota</name>
    <name type="common">Black long sea cucumber</name>
    <name type="synonym">Mertensiothuria leucospilota</name>
    <dbReference type="NCBI Taxonomy" id="206669"/>
    <lineage>
        <taxon>Eukaryota</taxon>
        <taxon>Metazoa</taxon>
        <taxon>Echinodermata</taxon>
        <taxon>Eleutherozoa</taxon>
        <taxon>Echinozoa</taxon>
        <taxon>Holothuroidea</taxon>
        <taxon>Aspidochirotacea</taxon>
        <taxon>Aspidochirotida</taxon>
        <taxon>Holothuriidae</taxon>
        <taxon>Holothuria</taxon>
    </lineage>
</organism>
<accession>A0A9Q1H3C2</accession>
<evidence type="ECO:0000256" key="9">
    <source>
        <dbReference type="ARBA" id="ARBA00023136"/>
    </source>
</evidence>
<feature type="domain" description="Fucosyltransferase N-terminal" evidence="13">
    <location>
        <begin position="109"/>
        <end position="189"/>
    </location>
</feature>
<keyword evidence="15" id="KW-1185">Reference proteome</keyword>
<evidence type="ECO:0000259" key="12">
    <source>
        <dbReference type="Pfam" id="PF00852"/>
    </source>
</evidence>
<dbReference type="Pfam" id="PF17039">
    <property type="entry name" value="Glyco_tran_10_N"/>
    <property type="match status" value="1"/>
</dbReference>
<dbReference type="SUPFAM" id="SSF53756">
    <property type="entry name" value="UDP-Glycosyltransferase/glycogen phosphorylase"/>
    <property type="match status" value="1"/>
</dbReference>
<evidence type="ECO:0000256" key="7">
    <source>
        <dbReference type="ARBA" id="ARBA00022968"/>
    </source>
</evidence>
<keyword evidence="6 11" id="KW-0812">Transmembrane</keyword>
<keyword evidence="9 11" id="KW-0472">Membrane</keyword>
<evidence type="ECO:0000256" key="4">
    <source>
        <dbReference type="ARBA" id="ARBA00022676"/>
    </source>
</evidence>
<evidence type="ECO:0000256" key="5">
    <source>
        <dbReference type="ARBA" id="ARBA00022679"/>
    </source>
</evidence>
<dbReference type="Proteomes" id="UP001152320">
    <property type="component" value="Chromosome 12"/>
</dbReference>
<evidence type="ECO:0000256" key="3">
    <source>
        <dbReference type="ARBA" id="ARBA00008919"/>
    </source>
</evidence>
<keyword evidence="7" id="KW-0735">Signal-anchor</keyword>
<sequence>MQFIWHSEIFRIGAFVTIILLFIYSYTYEDETTKNPKPKKTEGLRLREMKQVITSAQQRHPELVTPLSKNETSTPTPGSLPCDGNCHVQIQLCVFPALLKPGTYCCPETGCLVKFVRSKKYALENNTDVMIFFQHGTKNLKELSRTRRPHHAWVFLTREAGPAVNIHRDAIYNWSMTYRSDSDFPIPYGVYNKKVPTISEHEIVDRTKGKTKLVAWVASNCYKTGWPRLEFVRNLSKHIEVDMYGACGDDNCTLSHRKCEYGPLVQKHKFYLALENKVCKDYITEKFWSNALRKNLVPIVYGPSRSEYEKLAPPHSFIHVNDFGSIEELARYIKKLDQDDALYSEYFEWQRHGSVELFGVTQWIRLETICNIANKYLKHINNAENFHVKQEFWDYSCRGNIKTIFYKKV</sequence>
<keyword evidence="11" id="KW-0333">Golgi apparatus</keyword>
<name>A0A9Q1H3C2_HOLLE</name>
<keyword evidence="4 11" id="KW-0328">Glycosyltransferase</keyword>
<dbReference type="AlphaFoldDB" id="A0A9Q1H3C2"/>
<dbReference type="FunFam" id="3.40.50.11660:FF:000010">
    <property type="entry name" value="Uncharacterized protein"/>
    <property type="match status" value="1"/>
</dbReference>
<keyword evidence="10" id="KW-0325">Glycoprotein</keyword>
<proteinExistence type="inferred from homology"/>
<dbReference type="PANTHER" id="PTHR11929">
    <property type="entry name" value="ALPHA- 1,3 -FUCOSYLTRANSFERASE"/>
    <property type="match status" value="1"/>
</dbReference>
<dbReference type="EMBL" id="JAIZAY010000012">
    <property type="protein sequence ID" value="KAJ8031438.1"/>
    <property type="molecule type" value="Genomic_DNA"/>
</dbReference>
<reference evidence="14" key="1">
    <citation type="submission" date="2021-10" db="EMBL/GenBank/DDBJ databases">
        <title>Tropical sea cucumber genome reveals ecological adaptation and Cuvierian tubules defense mechanism.</title>
        <authorList>
            <person name="Chen T."/>
        </authorList>
    </citation>
    <scope>NUCLEOTIDE SEQUENCE</scope>
    <source>
        <strain evidence="14">Nanhai2018</strain>
        <tissue evidence="14">Muscle</tissue>
    </source>
</reference>
<dbReference type="Pfam" id="PF00852">
    <property type="entry name" value="Glyco_transf_10"/>
    <property type="match status" value="1"/>
</dbReference>
<keyword evidence="8 11" id="KW-1133">Transmembrane helix</keyword>
<evidence type="ECO:0000259" key="13">
    <source>
        <dbReference type="Pfam" id="PF17039"/>
    </source>
</evidence>
<dbReference type="InterPro" id="IPR031481">
    <property type="entry name" value="Glyco_tran_10_N"/>
</dbReference>
<dbReference type="InterPro" id="IPR055270">
    <property type="entry name" value="Glyco_tran_10_C"/>
</dbReference>
<feature type="domain" description="Fucosyltransferase C-terminal" evidence="12">
    <location>
        <begin position="208"/>
        <end position="379"/>
    </location>
</feature>
<dbReference type="EC" id="2.4.1.-" evidence="11"/>
<gene>
    <name evidence="14" type="ORF">HOLleu_24627</name>
</gene>
<dbReference type="GO" id="GO:0032580">
    <property type="term" value="C:Golgi cisterna membrane"/>
    <property type="evidence" value="ECO:0007669"/>
    <property type="project" value="UniProtKB-SubCell"/>
</dbReference>
<evidence type="ECO:0000313" key="15">
    <source>
        <dbReference type="Proteomes" id="UP001152320"/>
    </source>
</evidence>
<evidence type="ECO:0000256" key="10">
    <source>
        <dbReference type="ARBA" id="ARBA00023180"/>
    </source>
</evidence>
<dbReference type="GO" id="GO:0046920">
    <property type="term" value="F:alpha-(1-&gt;3)-fucosyltransferase activity"/>
    <property type="evidence" value="ECO:0007669"/>
    <property type="project" value="TreeGrafter"/>
</dbReference>
<evidence type="ECO:0000256" key="11">
    <source>
        <dbReference type="RuleBase" id="RU003832"/>
    </source>
</evidence>
<evidence type="ECO:0000256" key="8">
    <source>
        <dbReference type="ARBA" id="ARBA00022989"/>
    </source>
</evidence>
<comment type="similarity">
    <text evidence="3 11">Belongs to the glycosyltransferase 10 family.</text>
</comment>
<dbReference type="OrthoDB" id="427096at2759"/>
<dbReference type="InterPro" id="IPR001503">
    <property type="entry name" value="Glyco_trans_10"/>
</dbReference>
<comment type="caution">
    <text evidence="14">The sequence shown here is derived from an EMBL/GenBank/DDBJ whole genome shotgun (WGS) entry which is preliminary data.</text>
</comment>
<evidence type="ECO:0000256" key="6">
    <source>
        <dbReference type="ARBA" id="ARBA00022692"/>
    </source>
</evidence>
<comment type="pathway">
    <text evidence="2">Protein modification; protein glycosylation.</text>
</comment>
<evidence type="ECO:0000256" key="2">
    <source>
        <dbReference type="ARBA" id="ARBA00004922"/>
    </source>
</evidence>
<protein>
    <recommendedName>
        <fullName evidence="11">Fucosyltransferase</fullName>
        <ecNumber evidence="11">2.4.1.-</ecNumber>
    </recommendedName>
</protein>
<dbReference type="InterPro" id="IPR038577">
    <property type="entry name" value="GT10-like_C_sf"/>
</dbReference>
<evidence type="ECO:0000313" key="14">
    <source>
        <dbReference type="EMBL" id="KAJ8031438.1"/>
    </source>
</evidence>
<keyword evidence="5 11" id="KW-0808">Transferase</keyword>
<feature type="transmembrane region" description="Helical" evidence="11">
    <location>
        <begin position="9"/>
        <end position="28"/>
    </location>
</feature>
<dbReference type="PANTHER" id="PTHR11929:SF145">
    <property type="entry name" value="ALPHA-(1,3)-FUCOSYLTRANSFERASE FUT-1"/>
    <property type="match status" value="1"/>
</dbReference>